<accession>A0A7J7ND14</accession>
<sequence>NWNYDSRSNDRTPPWNFGPRVQVVRTTLNLIRTTVVKTSIYPRSSKIIISNLALIITSIKTLRNSYA</sequence>
<organism evidence="1 2">
    <name type="scientific">Kingdonia uniflora</name>
    <dbReference type="NCBI Taxonomy" id="39325"/>
    <lineage>
        <taxon>Eukaryota</taxon>
        <taxon>Viridiplantae</taxon>
        <taxon>Streptophyta</taxon>
        <taxon>Embryophyta</taxon>
        <taxon>Tracheophyta</taxon>
        <taxon>Spermatophyta</taxon>
        <taxon>Magnoliopsida</taxon>
        <taxon>Ranunculales</taxon>
        <taxon>Circaeasteraceae</taxon>
        <taxon>Kingdonia</taxon>
    </lineage>
</organism>
<proteinExistence type="predicted"/>
<reference evidence="1 2" key="1">
    <citation type="journal article" date="2020" name="IScience">
        <title>Genome Sequencing of the Endangered Kingdonia uniflora (Circaeasteraceae, Ranunculales) Reveals Potential Mechanisms of Evolutionary Specialization.</title>
        <authorList>
            <person name="Sun Y."/>
            <person name="Deng T."/>
            <person name="Zhang A."/>
            <person name="Moore M.J."/>
            <person name="Landis J.B."/>
            <person name="Lin N."/>
            <person name="Zhang H."/>
            <person name="Zhang X."/>
            <person name="Huang J."/>
            <person name="Zhang X."/>
            <person name="Sun H."/>
            <person name="Wang H."/>
        </authorList>
    </citation>
    <scope>NUCLEOTIDE SEQUENCE [LARGE SCALE GENOMIC DNA]</scope>
    <source>
        <strain evidence="1">TB1705</strain>
        <tissue evidence="1">Leaf</tissue>
    </source>
</reference>
<feature type="non-terminal residue" evidence="1">
    <location>
        <position position="67"/>
    </location>
</feature>
<dbReference type="AlphaFoldDB" id="A0A7J7ND14"/>
<dbReference type="EMBL" id="JACGCM010000859">
    <property type="protein sequence ID" value="KAF6165055.1"/>
    <property type="molecule type" value="Genomic_DNA"/>
</dbReference>
<gene>
    <name evidence="1" type="ORF">GIB67_000639</name>
</gene>
<comment type="caution">
    <text evidence="1">The sequence shown here is derived from an EMBL/GenBank/DDBJ whole genome shotgun (WGS) entry which is preliminary data.</text>
</comment>
<keyword evidence="2" id="KW-1185">Reference proteome</keyword>
<evidence type="ECO:0000313" key="2">
    <source>
        <dbReference type="Proteomes" id="UP000541444"/>
    </source>
</evidence>
<protein>
    <submittedName>
        <fullName evidence="1">Uncharacterized protein</fullName>
    </submittedName>
</protein>
<dbReference type="Proteomes" id="UP000541444">
    <property type="component" value="Unassembled WGS sequence"/>
</dbReference>
<name>A0A7J7ND14_9MAGN</name>
<evidence type="ECO:0000313" key="1">
    <source>
        <dbReference type="EMBL" id="KAF6165055.1"/>
    </source>
</evidence>
<feature type="non-terminal residue" evidence="1">
    <location>
        <position position="1"/>
    </location>
</feature>